<accession>A0A078AHE9</accession>
<dbReference type="Proteomes" id="UP000039865">
    <property type="component" value="Unassembled WGS sequence"/>
</dbReference>
<dbReference type="InParanoid" id="A0A078AHE9"/>
<dbReference type="OrthoDB" id="10249433at2759"/>
<organism evidence="2 3">
    <name type="scientific">Stylonychia lemnae</name>
    <name type="common">Ciliate</name>
    <dbReference type="NCBI Taxonomy" id="5949"/>
    <lineage>
        <taxon>Eukaryota</taxon>
        <taxon>Sar</taxon>
        <taxon>Alveolata</taxon>
        <taxon>Ciliophora</taxon>
        <taxon>Intramacronucleata</taxon>
        <taxon>Spirotrichea</taxon>
        <taxon>Stichotrichia</taxon>
        <taxon>Sporadotrichida</taxon>
        <taxon>Oxytrichidae</taxon>
        <taxon>Stylonychinae</taxon>
        <taxon>Stylonychia</taxon>
    </lineage>
</organism>
<evidence type="ECO:0000259" key="1">
    <source>
        <dbReference type="Pfam" id="PF00326"/>
    </source>
</evidence>
<keyword evidence="3" id="KW-1185">Reference proteome</keyword>
<dbReference type="OMA" id="AFENGTH"/>
<dbReference type="Gene3D" id="3.40.50.1820">
    <property type="entry name" value="alpha/beta hydrolase"/>
    <property type="match status" value="1"/>
</dbReference>
<dbReference type="GO" id="GO:0008236">
    <property type="term" value="F:serine-type peptidase activity"/>
    <property type="evidence" value="ECO:0007669"/>
    <property type="project" value="InterPro"/>
</dbReference>
<dbReference type="GO" id="GO:0006508">
    <property type="term" value="P:proteolysis"/>
    <property type="evidence" value="ECO:0007669"/>
    <property type="project" value="UniProtKB-KW"/>
</dbReference>
<dbReference type="AlphaFoldDB" id="A0A078AHE9"/>
<dbReference type="PANTHER" id="PTHR12277">
    <property type="entry name" value="ALPHA/BETA HYDROLASE DOMAIN-CONTAINING PROTEIN"/>
    <property type="match status" value="1"/>
</dbReference>
<dbReference type="InterPro" id="IPR001375">
    <property type="entry name" value="Peptidase_S9_cat"/>
</dbReference>
<evidence type="ECO:0000313" key="3">
    <source>
        <dbReference type="Proteomes" id="UP000039865"/>
    </source>
</evidence>
<name>A0A078AHE9_STYLE</name>
<dbReference type="FunCoup" id="A0A078AHE9">
    <property type="interactions" value="193"/>
</dbReference>
<reference evidence="2 3" key="1">
    <citation type="submission" date="2014-06" db="EMBL/GenBank/DDBJ databases">
        <authorList>
            <person name="Swart Estienne"/>
        </authorList>
    </citation>
    <scope>NUCLEOTIDE SEQUENCE [LARGE SCALE GENOMIC DNA]</scope>
    <source>
        <strain evidence="2 3">130c</strain>
    </source>
</reference>
<proteinExistence type="predicted"/>
<dbReference type="SUPFAM" id="SSF53474">
    <property type="entry name" value="alpha/beta-Hydrolases"/>
    <property type="match status" value="1"/>
</dbReference>
<dbReference type="GO" id="GO:0016020">
    <property type="term" value="C:membrane"/>
    <property type="evidence" value="ECO:0007669"/>
    <property type="project" value="TreeGrafter"/>
</dbReference>
<keyword evidence="2" id="KW-0378">Hydrolase</keyword>
<evidence type="ECO:0000313" key="2">
    <source>
        <dbReference type="EMBL" id="CDW81715.1"/>
    </source>
</evidence>
<gene>
    <name evidence="2" type="primary">Contig10474.g11180</name>
    <name evidence="2" type="ORF">STYLEM_10739</name>
</gene>
<dbReference type="InterPro" id="IPR029058">
    <property type="entry name" value="AB_hydrolase_fold"/>
</dbReference>
<dbReference type="Pfam" id="PF00326">
    <property type="entry name" value="Peptidase_S9"/>
    <property type="match status" value="1"/>
</dbReference>
<sequence>MPVQFPRENGHGFRTPRERNMPYIEINTKTDDNVTLRGGYSDSEGHPVEDGIKLDAKAIVEFVKQKEDIDQDQVYLLGRSLGGAVGIYAATLYPKYFRGLIFENTFTSMGAMVDHLFKFFGFFKYLILRNKWNSIDLVSSIKAPILFITGDKDELVPYQMTLQLHDNSKDSVLKKIFIVKDGTHNDSWYVGGKSYLEELNDFLNEAQAFDYHKL</sequence>
<dbReference type="PANTHER" id="PTHR12277:SF81">
    <property type="entry name" value="PROTEIN ABHD13"/>
    <property type="match status" value="1"/>
</dbReference>
<feature type="domain" description="Peptidase S9 prolyl oligopeptidase catalytic" evidence="1">
    <location>
        <begin position="55"/>
        <end position="169"/>
    </location>
</feature>
<dbReference type="EMBL" id="CCKQ01010211">
    <property type="protein sequence ID" value="CDW81715.1"/>
    <property type="molecule type" value="Genomic_DNA"/>
</dbReference>
<protein>
    <submittedName>
        <fullName evidence="2">Serine protease family s09x</fullName>
    </submittedName>
</protein>
<keyword evidence="2" id="KW-0645">Protease</keyword>
<dbReference type="GO" id="GO:0008474">
    <property type="term" value="F:palmitoyl-(protein) hydrolase activity"/>
    <property type="evidence" value="ECO:0007669"/>
    <property type="project" value="TreeGrafter"/>
</dbReference>